<dbReference type="Pfam" id="PF00462">
    <property type="entry name" value="Glutaredoxin"/>
    <property type="match status" value="1"/>
</dbReference>
<dbReference type="EMBL" id="CP104067">
    <property type="protein sequence ID" value="WAH42424.1"/>
    <property type="molecule type" value="Genomic_DNA"/>
</dbReference>
<dbReference type="PROSITE" id="PS51354">
    <property type="entry name" value="GLUTAREDOXIN_2"/>
    <property type="match status" value="1"/>
</dbReference>
<evidence type="ECO:0000259" key="1">
    <source>
        <dbReference type="Pfam" id="PF00462"/>
    </source>
</evidence>
<keyword evidence="3" id="KW-1185">Reference proteome</keyword>
<gene>
    <name evidence="2" type="ORF">NZD89_02660</name>
</gene>
<reference evidence="2" key="1">
    <citation type="submission" date="2022-08" db="EMBL/GenBank/DDBJ databases">
        <title>Alicyclobacillus fastidiosus DSM 17978, complete genome.</title>
        <authorList>
            <person name="Wang Q."/>
            <person name="Cai R."/>
            <person name="Wang Z."/>
        </authorList>
    </citation>
    <scope>NUCLEOTIDE SEQUENCE</scope>
    <source>
        <strain evidence="2">DSM 17978</strain>
    </source>
</reference>
<dbReference type="InterPro" id="IPR002109">
    <property type="entry name" value="Glutaredoxin"/>
</dbReference>
<organism evidence="2 3">
    <name type="scientific">Alicyclobacillus fastidiosus</name>
    <dbReference type="NCBI Taxonomy" id="392011"/>
    <lineage>
        <taxon>Bacteria</taxon>
        <taxon>Bacillati</taxon>
        <taxon>Bacillota</taxon>
        <taxon>Bacilli</taxon>
        <taxon>Bacillales</taxon>
        <taxon>Alicyclobacillaceae</taxon>
        <taxon>Alicyclobacillus</taxon>
    </lineage>
</organism>
<dbReference type="RefSeq" id="WP_268006305.1">
    <property type="nucleotide sequence ID" value="NZ_BSUT01000001.1"/>
</dbReference>
<sequence>MGFKREIVLYTHKGCPGGDRAISYFHQNGISVQIKDIINDPVALNEFRENGCFATPVLMIDGRKFVGFNWRMHSSAFLGKRISKDCS</sequence>
<evidence type="ECO:0000313" key="3">
    <source>
        <dbReference type="Proteomes" id="UP001164761"/>
    </source>
</evidence>
<accession>A0ABY6ZHQ1</accession>
<evidence type="ECO:0000313" key="2">
    <source>
        <dbReference type="EMBL" id="WAH42424.1"/>
    </source>
</evidence>
<proteinExistence type="predicted"/>
<dbReference type="Gene3D" id="3.40.30.10">
    <property type="entry name" value="Glutaredoxin"/>
    <property type="match status" value="1"/>
</dbReference>
<dbReference type="InterPro" id="IPR036249">
    <property type="entry name" value="Thioredoxin-like_sf"/>
</dbReference>
<dbReference type="Proteomes" id="UP001164761">
    <property type="component" value="Chromosome"/>
</dbReference>
<feature type="domain" description="Glutaredoxin" evidence="1">
    <location>
        <begin position="7"/>
        <end position="63"/>
    </location>
</feature>
<dbReference type="CDD" id="cd02976">
    <property type="entry name" value="NrdH"/>
    <property type="match status" value="1"/>
</dbReference>
<protein>
    <submittedName>
        <fullName evidence="2">Glutaredoxin family protein</fullName>
    </submittedName>
</protein>
<dbReference type="SUPFAM" id="SSF52833">
    <property type="entry name" value="Thioredoxin-like"/>
    <property type="match status" value="1"/>
</dbReference>
<name>A0ABY6ZHQ1_9BACL</name>